<dbReference type="SMART" id="SM00436">
    <property type="entry name" value="TOP1Bc"/>
    <property type="match status" value="1"/>
</dbReference>
<geneLocation type="plasmid" evidence="14">
    <name>pALWED1.1</name>
</geneLocation>
<dbReference type="PROSITE" id="PS00396">
    <property type="entry name" value="TOPO_IA_1"/>
    <property type="match status" value="1"/>
</dbReference>
<dbReference type="SMART" id="SM00437">
    <property type="entry name" value="TOP1Ac"/>
    <property type="match status" value="1"/>
</dbReference>
<comment type="catalytic activity">
    <reaction evidence="1">
        <text>ATP-independent breakage of single-stranded DNA, followed by passage and rejoining.</text>
        <dbReference type="EC" id="5.6.2.1"/>
    </reaction>
</comment>
<dbReference type="PRINTS" id="PR00417">
    <property type="entry name" value="PRTPISMRASEI"/>
</dbReference>
<reference evidence="14" key="1">
    <citation type="journal article" date="2016" name="Biomed. Res. Int.">
        <title>Resistance of Permafrost and Modern Acinetobacter lwoffii Strains to Heavy Metals and Arsenic Revealed by Genome Analysis.</title>
        <authorList>
            <person name="Mindlin S."/>
            <person name="Petrenko A."/>
            <person name="Kurakov A."/>
            <person name="Beletsky A."/>
            <person name="Mardanov A."/>
            <person name="Petrova M."/>
        </authorList>
    </citation>
    <scope>NUCLEOTIDE SEQUENCE</scope>
    <source>
        <strain evidence="14">ED23-35</strain>
        <plasmid evidence="14">pALWED1.1</plasmid>
    </source>
</reference>
<name>A0A1P8KGI9_ACILW</name>
<evidence type="ECO:0000256" key="7">
    <source>
        <dbReference type="ARBA" id="ARBA00030003"/>
    </source>
</evidence>
<dbReference type="PROSITE" id="PS52039">
    <property type="entry name" value="TOPO_IA_2"/>
    <property type="match status" value="1"/>
</dbReference>
<protein>
    <recommendedName>
        <fullName evidence="3">DNA topoisomerase</fullName>
        <ecNumber evidence="3">5.6.2.1</ecNumber>
    </recommendedName>
    <alternativeName>
        <fullName evidence="10">Omega-protein</fullName>
    </alternativeName>
    <alternativeName>
        <fullName evidence="9">Relaxing enzyme</fullName>
    </alternativeName>
    <alternativeName>
        <fullName evidence="7">Swivelase</fullName>
    </alternativeName>
    <alternativeName>
        <fullName evidence="8">Untwisting enzyme</fullName>
    </alternativeName>
</protein>
<accession>A0A1P8KGI9</accession>
<keyword evidence="4" id="KW-0799">Topoisomerase</keyword>
<dbReference type="InterPro" id="IPR000380">
    <property type="entry name" value="Topo_IA"/>
</dbReference>
<dbReference type="GO" id="GO:0003677">
    <property type="term" value="F:DNA binding"/>
    <property type="evidence" value="ECO:0007669"/>
    <property type="project" value="UniProtKB-KW"/>
</dbReference>
<keyword evidence="6 14" id="KW-0413">Isomerase</keyword>
<feature type="compositionally biased region" description="Low complexity" evidence="11">
    <location>
        <begin position="877"/>
        <end position="887"/>
    </location>
</feature>
<sequence>MSSLFIVESPGKVEKIQHILDDLYPHEFVVRASVGHVCDLPNHEIGFSYPAFVPKYEISQNKTRVVQELRQAAKNADTVFLATDLDREGEAIAYHLKRILNLSDDQYIRVKYNAIDKSTIANALQNGEELDQGMVASQETRRFLDRMIGFYLYEPISNILKGKFPVGRVQSAVLVVLGDLEDLLKNFKSHEHYNLEVTLKQGWAAKWDFSKWLNPEMKDVHNNQWLDKASITRLQNVIDKKDLTITSVETKPSFRSAPAPFITVDLQAAAAARLGLDLKQTMEAAQKLYEGGYITYHRTDAAVISPEGMQALEAFGEREGIAIIGNKTKSRDGAQEAHECIRPSDFFTFEAGKDQVQKDLYRLIWLRTVASQMAPAEYEVKSVIGVYKDVTLNVDGESITKDAEFKASSRILKEDGWLGLLKTYSIDENALEYVDGEEDSEKEPEHTLPIDIEVGQNHNVIAGKVIATKTKPRSRYTVPSLVKLLEKKGIGRPSTYQSIFERLIKHGYIKLVKKKIEVTPHGLKLIQNIRGKFSFADPLYTKEIEETLDLIATGDADYKQELQKFHLGIESELGQFSKHWLDSFPVYKCKNCDDGRMLPKIGTNRDKTTSVYWSCNSCKSSAPNRNVDGKDEPGKPTVREPTAHLCLCGKSLTQVTTDKSVFFECSQRAFVDGTCKETYRSTNDESGNLVPDFDEYRRNHTYKCQLEGCGGWLRELKGISTSSGKPYHFFSCEKSNPNLKGKKCKSGPLEVFPDGSPNYEPRFQVTKTEYPCICKKPLVHTKYRKEPGVYEERYSCEAASCKRYFDILPDGSPDTQLTKSRTGNEAKCFECGQTMIQSAFNLRGERKYKWDCFSCGASGYDNNGEPVQRGKKKAKSKSTSTKAKSSK</sequence>
<dbReference type="PANTHER" id="PTHR42785:SF1">
    <property type="entry name" value="DNA TOPOISOMERASE"/>
    <property type="match status" value="1"/>
</dbReference>
<dbReference type="PROSITE" id="PS50880">
    <property type="entry name" value="TOPRIM"/>
    <property type="match status" value="1"/>
</dbReference>
<feature type="domain" description="Topo IA-type catalytic" evidence="13">
    <location>
        <begin position="131"/>
        <end position="573"/>
    </location>
</feature>
<dbReference type="GO" id="GO:0006265">
    <property type="term" value="P:DNA topological change"/>
    <property type="evidence" value="ECO:0007669"/>
    <property type="project" value="InterPro"/>
</dbReference>
<dbReference type="PANTHER" id="PTHR42785">
    <property type="entry name" value="DNA TOPOISOMERASE, TYPE IA, CORE"/>
    <property type="match status" value="1"/>
</dbReference>
<feature type="region of interest" description="Disordered" evidence="11">
    <location>
        <begin position="858"/>
        <end position="887"/>
    </location>
</feature>
<dbReference type="Gene3D" id="1.10.460.10">
    <property type="entry name" value="Topoisomerase I, domain 2"/>
    <property type="match status" value="1"/>
</dbReference>
<evidence type="ECO:0000256" key="1">
    <source>
        <dbReference type="ARBA" id="ARBA00000213"/>
    </source>
</evidence>
<dbReference type="InterPro" id="IPR013826">
    <property type="entry name" value="Topo_IA_cen_sub3"/>
</dbReference>
<evidence type="ECO:0000256" key="8">
    <source>
        <dbReference type="ARBA" id="ARBA00031985"/>
    </source>
</evidence>
<dbReference type="InterPro" id="IPR003602">
    <property type="entry name" value="Topo_IA_DNA-bd_dom"/>
</dbReference>
<evidence type="ECO:0000256" key="5">
    <source>
        <dbReference type="ARBA" id="ARBA00023125"/>
    </source>
</evidence>
<evidence type="ECO:0000256" key="6">
    <source>
        <dbReference type="ARBA" id="ARBA00023235"/>
    </source>
</evidence>
<dbReference type="InterPro" id="IPR006171">
    <property type="entry name" value="TOPRIM_dom"/>
</dbReference>
<dbReference type="GO" id="GO:0003917">
    <property type="term" value="F:DNA topoisomerase type I (single strand cut, ATP-independent) activity"/>
    <property type="evidence" value="ECO:0007669"/>
    <property type="project" value="UniProtKB-EC"/>
</dbReference>
<keyword evidence="14" id="KW-0614">Plasmid</keyword>
<dbReference type="AlphaFoldDB" id="A0A1P8KGI9"/>
<dbReference type="InterPro" id="IPR023405">
    <property type="entry name" value="Topo_IA_core_domain"/>
</dbReference>
<feature type="domain" description="Toprim" evidence="12">
    <location>
        <begin position="2"/>
        <end position="115"/>
    </location>
</feature>
<keyword evidence="5" id="KW-0238">DNA-binding</keyword>
<dbReference type="Pfam" id="PF01131">
    <property type="entry name" value="Topoisom_bac"/>
    <property type="match status" value="1"/>
</dbReference>
<dbReference type="Gene3D" id="2.70.20.10">
    <property type="entry name" value="Topoisomerase I, domain 3"/>
    <property type="match status" value="1"/>
</dbReference>
<dbReference type="InterPro" id="IPR013825">
    <property type="entry name" value="Topo_IA_cen_sub2"/>
</dbReference>
<evidence type="ECO:0000256" key="4">
    <source>
        <dbReference type="ARBA" id="ARBA00023029"/>
    </source>
</evidence>
<dbReference type="InterPro" id="IPR013824">
    <property type="entry name" value="Topo_IA_cen_sub1"/>
</dbReference>
<comment type="similarity">
    <text evidence="2">Belongs to the type IA topoisomerase family.</text>
</comment>
<dbReference type="CDD" id="cd00186">
    <property type="entry name" value="TOP1Ac"/>
    <property type="match status" value="1"/>
</dbReference>
<evidence type="ECO:0000256" key="3">
    <source>
        <dbReference type="ARBA" id="ARBA00012891"/>
    </source>
</evidence>
<dbReference type="InterPro" id="IPR023406">
    <property type="entry name" value="Topo_IA_AS"/>
</dbReference>
<proteinExistence type="inferred from homology"/>
<dbReference type="EC" id="5.6.2.1" evidence="3"/>
<evidence type="ECO:0000256" key="2">
    <source>
        <dbReference type="ARBA" id="ARBA00009446"/>
    </source>
</evidence>
<dbReference type="Gene3D" id="1.10.290.10">
    <property type="entry name" value="Topoisomerase I, domain 4"/>
    <property type="match status" value="1"/>
</dbReference>
<evidence type="ECO:0000256" key="11">
    <source>
        <dbReference type="SAM" id="MobiDB-lite"/>
    </source>
</evidence>
<dbReference type="Pfam" id="PF01751">
    <property type="entry name" value="Toprim"/>
    <property type="match status" value="1"/>
</dbReference>
<evidence type="ECO:0000259" key="13">
    <source>
        <dbReference type="PROSITE" id="PS52039"/>
    </source>
</evidence>
<dbReference type="InterPro" id="IPR013497">
    <property type="entry name" value="Topo_IA_cen"/>
</dbReference>
<organism evidence="14">
    <name type="scientific">Acinetobacter lwoffii</name>
    <dbReference type="NCBI Taxonomy" id="28090"/>
    <lineage>
        <taxon>Bacteria</taxon>
        <taxon>Pseudomonadati</taxon>
        <taxon>Pseudomonadota</taxon>
        <taxon>Gammaproteobacteria</taxon>
        <taxon>Moraxellales</taxon>
        <taxon>Moraxellaceae</taxon>
        <taxon>Acinetobacter</taxon>
    </lineage>
</organism>
<evidence type="ECO:0000256" key="10">
    <source>
        <dbReference type="ARBA" id="ARBA00032877"/>
    </source>
</evidence>
<dbReference type="SUPFAM" id="SSF56712">
    <property type="entry name" value="Prokaryotic type I DNA topoisomerase"/>
    <property type="match status" value="1"/>
</dbReference>
<dbReference type="EMBL" id="KX426227">
    <property type="protein sequence ID" value="APW48790.1"/>
    <property type="molecule type" value="Genomic_DNA"/>
</dbReference>
<gene>
    <name evidence="14" type="primary">topA</name>
    <name evidence="14" type="ORF">BAA96_1p0084</name>
</gene>
<dbReference type="RefSeq" id="WP_032056289.1">
    <property type="nucleotide sequence ID" value="NZ_CP082144.1"/>
</dbReference>
<evidence type="ECO:0000313" key="14">
    <source>
        <dbReference type="EMBL" id="APW48790.1"/>
    </source>
</evidence>
<evidence type="ECO:0000259" key="12">
    <source>
        <dbReference type="PROSITE" id="PS50880"/>
    </source>
</evidence>
<dbReference type="SMART" id="SM00493">
    <property type="entry name" value="TOPRIM"/>
    <property type="match status" value="1"/>
</dbReference>
<evidence type="ECO:0000256" key="9">
    <source>
        <dbReference type="ARBA" id="ARBA00032235"/>
    </source>
</evidence>
<dbReference type="InterPro" id="IPR003601">
    <property type="entry name" value="Topo_IA_2"/>
</dbReference>
<dbReference type="Gene3D" id="3.40.50.140">
    <property type="match status" value="1"/>
</dbReference>